<proteinExistence type="predicted"/>
<protein>
    <submittedName>
        <fullName evidence="2">Uncharacterized protein</fullName>
    </submittedName>
</protein>
<dbReference type="OrthoDB" id="273126at2759"/>
<reference evidence="2 3" key="1">
    <citation type="submission" date="2013-07" db="EMBL/GenBank/DDBJ databases">
        <authorList>
            <person name="Stoco P.H."/>
            <person name="Wagner G."/>
            <person name="Gerber A."/>
            <person name="Zaha A."/>
            <person name="Thompson C."/>
            <person name="Bartholomeu D.C."/>
            <person name="Luckemeyer D.D."/>
            <person name="Bahia D."/>
            <person name="Loreto E."/>
            <person name="Prestes E.B."/>
            <person name="Lima F.M."/>
            <person name="Rodrigues-Luiz G."/>
            <person name="Vallejo G.A."/>
            <person name="Filho J.F."/>
            <person name="Monteiro K.M."/>
            <person name="Tyler K.M."/>
            <person name="de Almeida L.G."/>
            <person name="Ortiz M.F."/>
            <person name="Siervo M.A."/>
            <person name="de Moraes M.H."/>
            <person name="Cunha O.L."/>
            <person name="Mendonca-Neto R."/>
            <person name="Silva R."/>
            <person name="Teixeira S.M."/>
            <person name="Murta S.M."/>
            <person name="Sincero T.C."/>
            <person name="Mendes T.A."/>
            <person name="Urmenyi T.P."/>
            <person name="Silva V.G."/>
            <person name="da Rocha W.D."/>
            <person name="Andersson B."/>
            <person name="Romanha A.J."/>
            <person name="Steindel M."/>
            <person name="de Vasconcelos A.T."/>
            <person name="Grisard E.C."/>
        </authorList>
    </citation>
    <scope>NUCLEOTIDE SEQUENCE [LARGE SCALE GENOMIC DNA]</scope>
    <source>
        <strain evidence="2 3">SC58</strain>
    </source>
</reference>
<dbReference type="VEuPathDB" id="TriTrypDB:TRSC58_03383"/>
<gene>
    <name evidence="2" type="ORF">TRSC58_03383</name>
</gene>
<name>A0A061J431_TRYRA</name>
<accession>A0A061J431</accession>
<comment type="caution">
    <text evidence="2">The sequence shown here is derived from an EMBL/GenBank/DDBJ whole genome shotgun (WGS) entry which is preliminary data.</text>
</comment>
<dbReference type="AlphaFoldDB" id="A0A061J431"/>
<feature type="region of interest" description="Disordered" evidence="1">
    <location>
        <begin position="309"/>
        <end position="341"/>
    </location>
</feature>
<evidence type="ECO:0000313" key="2">
    <source>
        <dbReference type="EMBL" id="ESL08906.1"/>
    </source>
</evidence>
<keyword evidence="3" id="KW-1185">Reference proteome</keyword>
<evidence type="ECO:0000313" key="3">
    <source>
        <dbReference type="Proteomes" id="UP000031737"/>
    </source>
</evidence>
<organism evidence="2 3">
    <name type="scientific">Trypanosoma rangeli SC58</name>
    <dbReference type="NCBI Taxonomy" id="429131"/>
    <lineage>
        <taxon>Eukaryota</taxon>
        <taxon>Discoba</taxon>
        <taxon>Euglenozoa</taxon>
        <taxon>Kinetoplastea</taxon>
        <taxon>Metakinetoplastina</taxon>
        <taxon>Trypanosomatida</taxon>
        <taxon>Trypanosomatidae</taxon>
        <taxon>Trypanosoma</taxon>
        <taxon>Herpetosoma</taxon>
    </lineage>
</organism>
<sequence>MSSCCDGGSDYVGALVMEIAKLMEERAYRRYMLPCLSARQRAHLWALRSQALFGDAPSDSECPGPNEPEKNGETTQQQINSTNVKQVEKTTMPQRPPHWYQFTMRFYYSAWVALRGTMTPRLAGEALCSEFFYLLKVHQIPAMLPLMEAVLNAARAKATTFNLTEKKQCSFGGGNTHNPVRASDGFYVRGFHGDPIVIAFLWLCRAQSIPCEVEFEPLLSKLPHGDEDLFLVKSLDQNVVLTEPLAAFILCVELCLPQIEHWLGERVTCAASSPHTTRALQRSAWMEYMHHILVDLRAPLLHFMREVAQQEKQRGTPRGPPSSRLRLSDQADTSGGVPSGGLLQRRRELSKVAMKLLARYERFAQHYYAAHPQKIVSVAELCIAAYSFVICASPLCNEFFTSQEVVPSALGQTGVHAALPHSYRLSLYRDGQSKESLAVSSQDTMALLGGVPKPYRDLATRILHGAVSVHSPSVTVRIGADDERNKNTHLGIKKMAFSSDWLLRLDSAWDGLAPGANEAAMLVIDRLIKVTCAPLRQSLAEILSQAWCTANEQCIGFPFLVLDKEHQNFVTTPIAHPASMARHEAPWREGGAAAVVRGHWLKLRAAFDSSPSSSERRNYRSSSAKL</sequence>
<evidence type="ECO:0000256" key="1">
    <source>
        <dbReference type="SAM" id="MobiDB-lite"/>
    </source>
</evidence>
<feature type="region of interest" description="Disordered" evidence="1">
    <location>
        <begin position="56"/>
        <end position="78"/>
    </location>
</feature>
<dbReference type="Proteomes" id="UP000031737">
    <property type="component" value="Unassembled WGS sequence"/>
</dbReference>
<dbReference type="EMBL" id="AUPL01003383">
    <property type="protein sequence ID" value="ESL08906.1"/>
    <property type="molecule type" value="Genomic_DNA"/>
</dbReference>